<dbReference type="GO" id="GO:0016787">
    <property type="term" value="F:hydrolase activity"/>
    <property type="evidence" value="ECO:0007669"/>
    <property type="project" value="InterPro"/>
</dbReference>
<dbReference type="InterPro" id="IPR029052">
    <property type="entry name" value="Metallo-depent_PP-like"/>
</dbReference>
<evidence type="ECO:0000259" key="2">
    <source>
        <dbReference type="Pfam" id="PF00149"/>
    </source>
</evidence>
<dbReference type="PANTHER" id="PTHR11668">
    <property type="entry name" value="SERINE/THREONINE PROTEIN PHOSPHATASE"/>
    <property type="match status" value="1"/>
</dbReference>
<reference evidence="3" key="2">
    <citation type="journal article" date="2014" name="ISME J.">
        <title>Microbial stratification in low pH oxic and suboxic macroscopic growths along an acid mine drainage.</title>
        <authorList>
            <person name="Mendez-Garcia C."/>
            <person name="Mesa V."/>
            <person name="Sprenger R.R."/>
            <person name="Richter M."/>
            <person name="Diez M.S."/>
            <person name="Solano J."/>
            <person name="Bargiela R."/>
            <person name="Golyshina O.V."/>
            <person name="Manteca A."/>
            <person name="Ramos J.L."/>
            <person name="Gallego J.R."/>
            <person name="Llorente I."/>
            <person name="Martins Dos Santos V.A."/>
            <person name="Jensen O.N."/>
            <person name="Pelaez A.I."/>
            <person name="Sanchez J."/>
            <person name="Ferrer M."/>
        </authorList>
    </citation>
    <scope>NUCLEOTIDE SEQUENCE</scope>
</reference>
<comment type="caution">
    <text evidence="3">The sequence shown here is derived from an EMBL/GenBank/DDBJ whole genome shotgun (WGS) entry which is preliminary data.</text>
</comment>
<protein>
    <submittedName>
        <fullName evidence="3">Serine/threonine protein phosphatase</fullName>
    </submittedName>
</protein>
<feature type="non-terminal residue" evidence="3">
    <location>
        <position position="327"/>
    </location>
</feature>
<feature type="region of interest" description="Disordered" evidence="1">
    <location>
        <begin position="213"/>
        <end position="279"/>
    </location>
</feature>
<dbReference type="SUPFAM" id="SSF56300">
    <property type="entry name" value="Metallo-dependent phosphatases"/>
    <property type="match status" value="1"/>
</dbReference>
<accession>T0YXZ0</accession>
<organism evidence="3">
    <name type="scientific">mine drainage metagenome</name>
    <dbReference type="NCBI Taxonomy" id="410659"/>
    <lineage>
        <taxon>unclassified sequences</taxon>
        <taxon>metagenomes</taxon>
        <taxon>ecological metagenomes</taxon>
    </lineage>
</organism>
<reference evidence="3" key="1">
    <citation type="submission" date="2013-08" db="EMBL/GenBank/DDBJ databases">
        <authorList>
            <person name="Mendez C."/>
            <person name="Richter M."/>
            <person name="Ferrer M."/>
            <person name="Sanchez J."/>
        </authorList>
    </citation>
    <scope>NUCLEOTIDE SEQUENCE</scope>
</reference>
<proteinExistence type="predicted"/>
<feature type="compositionally biased region" description="Basic and acidic residues" evidence="1">
    <location>
        <begin position="233"/>
        <end position="250"/>
    </location>
</feature>
<gene>
    <name evidence="3" type="ORF">B1B_14898</name>
</gene>
<name>T0YXZ0_9ZZZZ</name>
<dbReference type="InterPro" id="IPR004843">
    <property type="entry name" value="Calcineurin-like_PHP"/>
</dbReference>
<sequence length="327" mass="36152">FVGLGDYIDRPPRDCGAGSVANALYLLGVAARAPERVFLLQGNHEATRSIPASPHDLPNEVATLWGPDGNRYDRIMGLLERGPYAASLPNAVYCAHAGFPLIGNRSEWAGTFDHLDEAGAMQILWAECDESANRRGAGTPWGGRDLERFFRATAFRIFLRGHDADLTGQPLFDGRCLTLHTTRVYETIAGVLLARVPLGHPIESLRDVGIEHLPTERRRYPTPGGSDGVGSGRLDRESTNRPHMEPEGVRDPMAAPDAPGPSARTLDEPGQPPMGPAFEDAPILTRFLDQTEEQIRRRLSKIKLFERVFLLERDWMTRITMLMLILG</sequence>
<feature type="domain" description="Calcineurin-like phosphoesterase" evidence="2">
    <location>
        <begin position="4"/>
        <end position="163"/>
    </location>
</feature>
<feature type="non-terminal residue" evidence="3">
    <location>
        <position position="1"/>
    </location>
</feature>
<dbReference type="PANTHER" id="PTHR11668:SF496">
    <property type="entry name" value="SERINE_THREONINE-PROTEIN PHOSPHATASE"/>
    <property type="match status" value="1"/>
</dbReference>
<evidence type="ECO:0000313" key="3">
    <source>
        <dbReference type="EMBL" id="EQD40501.1"/>
    </source>
</evidence>
<dbReference type="AlphaFoldDB" id="T0YXZ0"/>
<dbReference type="Gene3D" id="3.60.21.10">
    <property type="match status" value="1"/>
</dbReference>
<evidence type="ECO:0000256" key="1">
    <source>
        <dbReference type="SAM" id="MobiDB-lite"/>
    </source>
</evidence>
<dbReference type="Pfam" id="PF00149">
    <property type="entry name" value="Metallophos"/>
    <property type="match status" value="1"/>
</dbReference>
<dbReference type="InterPro" id="IPR050341">
    <property type="entry name" value="PP1_catalytic_subunit"/>
</dbReference>
<dbReference type="EMBL" id="AUZY01009900">
    <property type="protein sequence ID" value="EQD40501.1"/>
    <property type="molecule type" value="Genomic_DNA"/>
</dbReference>